<dbReference type="STRING" id="142842.SAMN02745118_02064"/>
<accession>A0A1T4P595</accession>
<dbReference type="Pfam" id="PF01750">
    <property type="entry name" value="HycI"/>
    <property type="match status" value="1"/>
</dbReference>
<organism evidence="5 6">
    <name type="scientific">Selenihalanaerobacter shriftii</name>
    <dbReference type="NCBI Taxonomy" id="142842"/>
    <lineage>
        <taxon>Bacteria</taxon>
        <taxon>Bacillati</taxon>
        <taxon>Bacillota</taxon>
        <taxon>Clostridia</taxon>
        <taxon>Halanaerobiales</taxon>
        <taxon>Halobacteroidaceae</taxon>
        <taxon>Selenihalanaerobacter</taxon>
    </lineage>
</organism>
<reference evidence="6" key="1">
    <citation type="submission" date="2017-02" db="EMBL/GenBank/DDBJ databases">
        <authorList>
            <person name="Varghese N."/>
            <person name="Submissions S."/>
        </authorList>
    </citation>
    <scope>NUCLEOTIDE SEQUENCE [LARGE SCALE GENOMIC DNA]</scope>
    <source>
        <strain evidence="6">ATCC BAA-73</strain>
    </source>
</reference>
<dbReference type="GO" id="GO:0016485">
    <property type="term" value="P:protein processing"/>
    <property type="evidence" value="ECO:0007669"/>
    <property type="project" value="TreeGrafter"/>
</dbReference>
<evidence type="ECO:0000256" key="2">
    <source>
        <dbReference type="ARBA" id="ARBA00022670"/>
    </source>
</evidence>
<dbReference type="PANTHER" id="PTHR30302">
    <property type="entry name" value="HYDROGENASE 1 MATURATION PROTEASE"/>
    <property type="match status" value="1"/>
</dbReference>
<dbReference type="EMBL" id="FUWM01000017">
    <property type="protein sequence ID" value="SJZ86725.1"/>
    <property type="molecule type" value="Genomic_DNA"/>
</dbReference>
<dbReference type="RefSeq" id="WP_078810494.1">
    <property type="nucleotide sequence ID" value="NZ_FUWM01000017.1"/>
</dbReference>
<dbReference type="PANTHER" id="PTHR30302:SF1">
    <property type="entry name" value="HYDROGENASE 2 MATURATION PROTEASE"/>
    <property type="match status" value="1"/>
</dbReference>
<dbReference type="InterPro" id="IPR023430">
    <property type="entry name" value="Pept_HybD-like_dom_sf"/>
</dbReference>
<dbReference type="Gene3D" id="3.40.50.1450">
    <property type="entry name" value="HybD-like"/>
    <property type="match status" value="1"/>
</dbReference>
<keyword evidence="2 5" id="KW-0645">Protease</keyword>
<dbReference type="PRINTS" id="PR00446">
    <property type="entry name" value="HYDRGNUPTAKE"/>
</dbReference>
<dbReference type="SUPFAM" id="SSF53163">
    <property type="entry name" value="HybD-like"/>
    <property type="match status" value="1"/>
</dbReference>
<protein>
    <submittedName>
        <fullName evidence="5">Hydrogenase maturation protease</fullName>
    </submittedName>
</protein>
<keyword evidence="3" id="KW-0064">Aspartyl protease</keyword>
<evidence type="ECO:0000256" key="1">
    <source>
        <dbReference type="ARBA" id="ARBA00006814"/>
    </source>
</evidence>
<dbReference type="Proteomes" id="UP000190625">
    <property type="component" value="Unassembled WGS sequence"/>
</dbReference>
<dbReference type="GO" id="GO:0008047">
    <property type="term" value="F:enzyme activator activity"/>
    <property type="evidence" value="ECO:0007669"/>
    <property type="project" value="InterPro"/>
</dbReference>
<keyword evidence="4" id="KW-0378">Hydrolase</keyword>
<evidence type="ECO:0000313" key="6">
    <source>
        <dbReference type="Proteomes" id="UP000190625"/>
    </source>
</evidence>
<evidence type="ECO:0000256" key="3">
    <source>
        <dbReference type="ARBA" id="ARBA00022750"/>
    </source>
</evidence>
<sequence length="136" mass="15282">MIYELAVIGIGDIRQQDQGVGIYLLDSLQKKFKKAPIKFINGGVDGEDLFILLQKVVAKQIIVIDAAETTINPGSLNYLTITPNETKILEKLILITIEPFKTEWGAKLSLSLLRKYDNILAEVESNIKELLNYSFQ</sequence>
<keyword evidence="6" id="KW-1185">Reference proteome</keyword>
<evidence type="ECO:0000313" key="5">
    <source>
        <dbReference type="EMBL" id="SJZ86725.1"/>
    </source>
</evidence>
<dbReference type="InterPro" id="IPR000671">
    <property type="entry name" value="Peptidase_A31"/>
</dbReference>
<dbReference type="AlphaFoldDB" id="A0A1T4P595"/>
<comment type="similarity">
    <text evidence="1">Belongs to the peptidase A31 family.</text>
</comment>
<proteinExistence type="inferred from homology"/>
<evidence type="ECO:0000256" key="4">
    <source>
        <dbReference type="ARBA" id="ARBA00022801"/>
    </source>
</evidence>
<name>A0A1T4P595_9FIRM</name>
<dbReference type="GO" id="GO:0004190">
    <property type="term" value="F:aspartic-type endopeptidase activity"/>
    <property type="evidence" value="ECO:0007669"/>
    <property type="project" value="UniProtKB-KW"/>
</dbReference>
<dbReference type="OrthoDB" id="2112056at2"/>
<gene>
    <name evidence="5" type="ORF">SAMN02745118_02064</name>
</gene>